<keyword evidence="11" id="KW-1185">Reference proteome</keyword>
<proteinExistence type="inferred from homology"/>
<dbReference type="InterPro" id="IPR027417">
    <property type="entry name" value="P-loop_NTPase"/>
</dbReference>
<dbReference type="PANTHER" id="PTHR21299">
    <property type="entry name" value="CYTIDYLATE KINASE/PANTOATE-BETA-ALANINE LIGASE"/>
    <property type="match status" value="1"/>
</dbReference>
<sequence length="249" mass="27924">MQLLQPDQLISSGENITFDCPKLIIAVDGYSGCGKSTTAKQVAARLGYTYIDTGAMYRSVTLFLLQHNILFTDSHAVQDALAQISISFKFNVITGRNETYLNGVNVEDEIRMLYVANSVSKVSALPEVRRTLVRLQHQMGQQRGIVMDGRDIGTQVFPDAELKVFMTADALIRAQRRQVELVDKGQAVALEEILDNIKKRDHDDTTRTVSPLRQADDALLLDTSYTTIDEQIDWVVQMATERMQQPQLS</sequence>
<comment type="similarity">
    <text evidence="1 8">Belongs to the cytidylate kinase family. Type 1 subfamily.</text>
</comment>
<evidence type="ECO:0000313" key="11">
    <source>
        <dbReference type="Proteomes" id="UP001202180"/>
    </source>
</evidence>
<gene>
    <name evidence="8 10" type="primary">cmk</name>
    <name evidence="10" type="ORF">M0L20_12965</name>
</gene>
<accession>A0ABT0HLP0</accession>
<dbReference type="Proteomes" id="UP001202180">
    <property type="component" value="Unassembled WGS sequence"/>
</dbReference>
<dbReference type="GO" id="GO:0016301">
    <property type="term" value="F:kinase activity"/>
    <property type="evidence" value="ECO:0007669"/>
    <property type="project" value="UniProtKB-KW"/>
</dbReference>
<dbReference type="EMBL" id="JALPRF010000002">
    <property type="protein sequence ID" value="MCK8492772.1"/>
    <property type="molecule type" value="Genomic_DNA"/>
</dbReference>
<comment type="catalytic activity">
    <reaction evidence="7 8">
        <text>CMP + ATP = CDP + ADP</text>
        <dbReference type="Rhea" id="RHEA:11600"/>
        <dbReference type="ChEBI" id="CHEBI:30616"/>
        <dbReference type="ChEBI" id="CHEBI:58069"/>
        <dbReference type="ChEBI" id="CHEBI:60377"/>
        <dbReference type="ChEBI" id="CHEBI:456216"/>
        <dbReference type="EC" id="2.7.4.25"/>
    </reaction>
</comment>
<dbReference type="NCBIfam" id="TIGR00017">
    <property type="entry name" value="cmk"/>
    <property type="match status" value="1"/>
</dbReference>
<reference evidence="10 11" key="1">
    <citation type="submission" date="2022-04" db="EMBL/GenBank/DDBJ databases">
        <title>Spirosoma sp. strain RP8 genome sequencing and assembly.</title>
        <authorList>
            <person name="Jung Y."/>
        </authorList>
    </citation>
    <scope>NUCLEOTIDE SEQUENCE [LARGE SCALE GENOMIC DNA]</scope>
    <source>
        <strain evidence="10 11">RP8</strain>
    </source>
</reference>
<evidence type="ECO:0000256" key="4">
    <source>
        <dbReference type="ARBA" id="ARBA00022777"/>
    </source>
</evidence>
<dbReference type="Pfam" id="PF02224">
    <property type="entry name" value="Cytidylate_kin"/>
    <property type="match status" value="1"/>
</dbReference>
<evidence type="ECO:0000256" key="5">
    <source>
        <dbReference type="ARBA" id="ARBA00022840"/>
    </source>
</evidence>
<evidence type="ECO:0000256" key="3">
    <source>
        <dbReference type="ARBA" id="ARBA00022741"/>
    </source>
</evidence>
<dbReference type="PANTHER" id="PTHR21299:SF2">
    <property type="entry name" value="CYTIDYLATE KINASE"/>
    <property type="match status" value="1"/>
</dbReference>
<feature type="domain" description="Cytidylate kinase" evidence="9">
    <location>
        <begin position="25"/>
        <end position="240"/>
    </location>
</feature>
<keyword evidence="3 8" id="KW-0547">Nucleotide-binding</keyword>
<feature type="binding site" evidence="8">
    <location>
        <begin position="29"/>
        <end position="37"/>
    </location>
    <ligand>
        <name>ATP</name>
        <dbReference type="ChEBI" id="CHEBI:30616"/>
    </ligand>
</feature>
<evidence type="ECO:0000256" key="7">
    <source>
        <dbReference type="ARBA" id="ARBA00048478"/>
    </source>
</evidence>
<evidence type="ECO:0000256" key="8">
    <source>
        <dbReference type="HAMAP-Rule" id="MF_00238"/>
    </source>
</evidence>
<dbReference type="SUPFAM" id="SSF52540">
    <property type="entry name" value="P-loop containing nucleoside triphosphate hydrolases"/>
    <property type="match status" value="1"/>
</dbReference>
<comment type="catalytic activity">
    <reaction evidence="6 8">
        <text>dCMP + ATP = dCDP + ADP</text>
        <dbReference type="Rhea" id="RHEA:25094"/>
        <dbReference type="ChEBI" id="CHEBI:30616"/>
        <dbReference type="ChEBI" id="CHEBI:57566"/>
        <dbReference type="ChEBI" id="CHEBI:58593"/>
        <dbReference type="ChEBI" id="CHEBI:456216"/>
        <dbReference type="EC" id="2.7.4.25"/>
    </reaction>
</comment>
<keyword evidence="2 8" id="KW-0808">Transferase</keyword>
<protein>
    <recommendedName>
        <fullName evidence="8">Cytidylate kinase</fullName>
        <shortName evidence="8">CK</shortName>
        <ecNumber evidence="8">2.7.4.25</ecNumber>
    </recommendedName>
    <alternativeName>
        <fullName evidence="8">Cytidine monophosphate kinase</fullName>
        <shortName evidence="8">CMP kinase</shortName>
    </alternativeName>
</protein>
<keyword evidence="4 8" id="KW-0418">Kinase</keyword>
<name>A0ABT0HLP0_9BACT</name>
<evidence type="ECO:0000259" key="9">
    <source>
        <dbReference type="Pfam" id="PF02224"/>
    </source>
</evidence>
<evidence type="ECO:0000256" key="6">
    <source>
        <dbReference type="ARBA" id="ARBA00047615"/>
    </source>
</evidence>
<dbReference type="RefSeq" id="WP_248477362.1">
    <property type="nucleotide sequence ID" value="NZ_JALPRF010000002.1"/>
</dbReference>
<dbReference type="EC" id="2.7.4.25" evidence="8"/>
<evidence type="ECO:0000256" key="2">
    <source>
        <dbReference type="ARBA" id="ARBA00022679"/>
    </source>
</evidence>
<dbReference type="CDD" id="cd02020">
    <property type="entry name" value="CMPK"/>
    <property type="match status" value="1"/>
</dbReference>
<comment type="caution">
    <text evidence="10">The sequence shown here is derived from an EMBL/GenBank/DDBJ whole genome shotgun (WGS) entry which is preliminary data.</text>
</comment>
<dbReference type="HAMAP" id="MF_00238">
    <property type="entry name" value="Cytidyl_kinase_type1"/>
    <property type="match status" value="1"/>
</dbReference>
<keyword evidence="8" id="KW-0963">Cytoplasm</keyword>
<dbReference type="InterPro" id="IPR003136">
    <property type="entry name" value="Cytidylate_kin"/>
</dbReference>
<dbReference type="InterPro" id="IPR011994">
    <property type="entry name" value="Cytidylate_kinase_dom"/>
</dbReference>
<evidence type="ECO:0000313" key="10">
    <source>
        <dbReference type="EMBL" id="MCK8492772.1"/>
    </source>
</evidence>
<dbReference type="Gene3D" id="3.40.50.300">
    <property type="entry name" value="P-loop containing nucleotide triphosphate hydrolases"/>
    <property type="match status" value="1"/>
</dbReference>
<keyword evidence="5 8" id="KW-0067">ATP-binding</keyword>
<comment type="subcellular location">
    <subcellularLocation>
        <location evidence="8">Cytoplasm</location>
    </subcellularLocation>
</comment>
<evidence type="ECO:0000256" key="1">
    <source>
        <dbReference type="ARBA" id="ARBA00009427"/>
    </source>
</evidence>
<organism evidence="10 11">
    <name type="scientific">Spirosoma liriopis</name>
    <dbReference type="NCBI Taxonomy" id="2937440"/>
    <lineage>
        <taxon>Bacteria</taxon>
        <taxon>Pseudomonadati</taxon>
        <taxon>Bacteroidota</taxon>
        <taxon>Cytophagia</taxon>
        <taxon>Cytophagales</taxon>
        <taxon>Cytophagaceae</taxon>
        <taxon>Spirosoma</taxon>
    </lineage>
</organism>